<keyword evidence="4" id="KW-0732">Signal</keyword>
<feature type="transmembrane region" description="Helical" evidence="18">
    <location>
        <begin position="759"/>
        <end position="781"/>
    </location>
</feature>
<keyword evidence="7" id="KW-0406">Ion transport</keyword>
<keyword evidence="13" id="KW-0407">Ion channel</keyword>
<dbReference type="Pfam" id="PF10613">
    <property type="entry name" value="Lig_chan-Glu_bd"/>
    <property type="match status" value="1"/>
</dbReference>
<dbReference type="PRINTS" id="PR00177">
    <property type="entry name" value="NMDARECEPTOR"/>
</dbReference>
<protein>
    <recommendedName>
        <fullName evidence="23">Glutamate receptor</fullName>
    </recommendedName>
</protein>
<dbReference type="Gene3D" id="1.10.287.70">
    <property type="match status" value="1"/>
</dbReference>
<dbReference type="SUPFAM" id="SSF53822">
    <property type="entry name" value="Periplasmic binding protein-like I"/>
    <property type="match status" value="1"/>
</dbReference>
<feature type="site" description="Crucial to convey clamshell closure to channel opening" evidence="16">
    <location>
        <position position="599"/>
    </location>
</feature>
<feature type="disulfide bond" evidence="17">
    <location>
        <begin position="64"/>
        <end position="299"/>
    </location>
</feature>
<dbReference type="SMART" id="SM00079">
    <property type="entry name" value="PBPe"/>
    <property type="match status" value="1"/>
</dbReference>
<reference evidence="21" key="1">
    <citation type="submission" date="2021-03" db="EMBL/GenBank/DDBJ databases">
        <authorList>
            <person name="Bekaert M."/>
        </authorList>
    </citation>
    <scope>NUCLEOTIDE SEQUENCE</scope>
</reference>
<dbReference type="GO" id="GO:0015276">
    <property type="term" value="F:ligand-gated monoatomic ion channel activity"/>
    <property type="evidence" value="ECO:0007669"/>
    <property type="project" value="InterPro"/>
</dbReference>
<evidence type="ECO:0000256" key="6">
    <source>
        <dbReference type="ARBA" id="ARBA00023018"/>
    </source>
</evidence>
<keyword evidence="8 18" id="KW-0472">Membrane</keyword>
<name>A0A8S3U689_MYTED</name>
<dbReference type="SUPFAM" id="SSF53850">
    <property type="entry name" value="Periplasmic binding protein-like II"/>
    <property type="match status" value="1"/>
</dbReference>
<evidence type="ECO:0000256" key="18">
    <source>
        <dbReference type="SAM" id="Phobius"/>
    </source>
</evidence>
<feature type="domain" description="Ionotropic glutamate receptor C-terminal" evidence="19">
    <location>
        <begin position="367"/>
        <end position="734"/>
    </location>
</feature>
<dbReference type="FunFam" id="3.40.190.10:FF:000024">
    <property type="entry name" value="Glutamate receptor, ionotropic, delta 1"/>
    <property type="match status" value="1"/>
</dbReference>
<evidence type="ECO:0000313" key="22">
    <source>
        <dbReference type="Proteomes" id="UP000683360"/>
    </source>
</evidence>
<comment type="subcellular location">
    <subcellularLocation>
        <location evidence="14">Postsynaptic cell membrane</location>
        <topology evidence="14">Multi-pass membrane protein</topology>
    </subcellularLocation>
</comment>
<feature type="disulfide bond" evidence="17">
    <location>
        <begin position="683"/>
        <end position="738"/>
    </location>
</feature>
<dbReference type="PANTHER" id="PTHR18966">
    <property type="entry name" value="IONOTROPIC GLUTAMATE RECEPTOR"/>
    <property type="match status" value="1"/>
</dbReference>
<dbReference type="GO" id="GO:0038023">
    <property type="term" value="F:signaling receptor activity"/>
    <property type="evidence" value="ECO:0007669"/>
    <property type="project" value="InterPro"/>
</dbReference>
<keyword evidence="10" id="KW-0325">Glycoprotein</keyword>
<evidence type="ECO:0000256" key="4">
    <source>
        <dbReference type="ARBA" id="ARBA00022729"/>
    </source>
</evidence>
<feature type="binding site" evidence="15">
    <location>
        <position position="454"/>
    </location>
    <ligand>
        <name>L-glutamate</name>
        <dbReference type="ChEBI" id="CHEBI:29985"/>
    </ligand>
</feature>
<dbReference type="Gene3D" id="3.40.50.2300">
    <property type="match status" value="2"/>
</dbReference>
<dbReference type="Gene3D" id="3.40.190.10">
    <property type="entry name" value="Periplasmic binding protein-like II"/>
    <property type="match status" value="2"/>
</dbReference>
<dbReference type="GO" id="GO:0045211">
    <property type="term" value="C:postsynaptic membrane"/>
    <property type="evidence" value="ECO:0007669"/>
    <property type="project" value="UniProtKB-SubCell"/>
</dbReference>
<keyword evidence="5 18" id="KW-1133">Transmembrane helix</keyword>
<dbReference type="OrthoDB" id="5984008at2759"/>
<keyword evidence="3 18" id="KW-0812">Transmembrane</keyword>
<dbReference type="InterPro" id="IPR001320">
    <property type="entry name" value="Iontro_rcpt_C"/>
</dbReference>
<evidence type="ECO:0000256" key="15">
    <source>
        <dbReference type="PIRSR" id="PIRSR601508-1"/>
    </source>
</evidence>
<dbReference type="EMBL" id="CAJPWZ010002417">
    <property type="protein sequence ID" value="CAG2238168.1"/>
    <property type="molecule type" value="Genomic_DNA"/>
</dbReference>
<evidence type="ECO:0000256" key="17">
    <source>
        <dbReference type="PIRSR" id="PIRSR601508-3"/>
    </source>
</evidence>
<evidence type="ECO:0000256" key="2">
    <source>
        <dbReference type="ARBA" id="ARBA00022475"/>
    </source>
</evidence>
<evidence type="ECO:0000256" key="13">
    <source>
        <dbReference type="ARBA" id="ARBA00023303"/>
    </source>
</evidence>
<feature type="site" description="Interaction with the cone snail toxin Con-ikot-ikot" evidence="16">
    <location>
        <position position="626"/>
    </location>
</feature>
<feature type="binding site" evidence="15">
    <location>
        <position position="459"/>
    </location>
    <ligand>
        <name>L-glutamate</name>
        <dbReference type="ChEBI" id="CHEBI:29985"/>
    </ligand>
</feature>
<evidence type="ECO:0000256" key="12">
    <source>
        <dbReference type="ARBA" id="ARBA00023286"/>
    </source>
</evidence>
<feature type="transmembrane region" description="Helical" evidence="18">
    <location>
        <begin position="570"/>
        <end position="592"/>
    </location>
</feature>
<proteinExistence type="predicted"/>
<evidence type="ECO:0008006" key="23">
    <source>
        <dbReference type="Google" id="ProtNLM"/>
    </source>
</evidence>
<evidence type="ECO:0000313" key="21">
    <source>
        <dbReference type="EMBL" id="CAG2238168.1"/>
    </source>
</evidence>
<evidence type="ECO:0000256" key="10">
    <source>
        <dbReference type="ARBA" id="ARBA00023180"/>
    </source>
</evidence>
<dbReference type="AlphaFoldDB" id="A0A8S3U689"/>
<evidence type="ECO:0000256" key="5">
    <source>
        <dbReference type="ARBA" id="ARBA00022989"/>
    </source>
</evidence>
<evidence type="ECO:0000259" key="20">
    <source>
        <dbReference type="SMART" id="SM00918"/>
    </source>
</evidence>
<accession>A0A8S3U689</accession>
<dbReference type="SMART" id="SM00918">
    <property type="entry name" value="Lig_chan-Glu_bd"/>
    <property type="match status" value="1"/>
</dbReference>
<dbReference type="SUPFAM" id="SSF81324">
    <property type="entry name" value="Voltage-gated potassium channels"/>
    <property type="match status" value="1"/>
</dbReference>
<evidence type="ECO:0000256" key="1">
    <source>
        <dbReference type="ARBA" id="ARBA00022448"/>
    </source>
</evidence>
<evidence type="ECO:0000256" key="14">
    <source>
        <dbReference type="ARBA" id="ARBA00034104"/>
    </source>
</evidence>
<evidence type="ECO:0000259" key="19">
    <source>
        <dbReference type="SMART" id="SM00079"/>
    </source>
</evidence>
<dbReference type="InterPro" id="IPR001828">
    <property type="entry name" value="ANF_lig-bd_rcpt"/>
</dbReference>
<dbReference type="Pfam" id="PF01094">
    <property type="entry name" value="ANF_receptor"/>
    <property type="match status" value="1"/>
</dbReference>
<evidence type="ECO:0000256" key="7">
    <source>
        <dbReference type="ARBA" id="ARBA00023065"/>
    </source>
</evidence>
<dbReference type="InterPro" id="IPR015683">
    <property type="entry name" value="Ionotropic_Glu_rcpt"/>
</dbReference>
<dbReference type="FunFam" id="1.10.287.70:FF:000067">
    <property type="entry name" value="glutamate receptor 2 isoform X1"/>
    <property type="match status" value="1"/>
</dbReference>
<keyword evidence="11" id="KW-0628">Postsynaptic cell membrane</keyword>
<evidence type="ECO:0000256" key="8">
    <source>
        <dbReference type="ARBA" id="ARBA00023136"/>
    </source>
</evidence>
<dbReference type="FunFam" id="3.40.190.10:FF:000060">
    <property type="entry name" value="Glutamate receptor ionotropic, kainate 1"/>
    <property type="match status" value="1"/>
</dbReference>
<dbReference type="InterPro" id="IPR001508">
    <property type="entry name" value="Iono_Glu_rcpt_met"/>
</dbReference>
<keyword evidence="1" id="KW-0813">Transport</keyword>
<keyword evidence="17" id="KW-1015">Disulfide bond</keyword>
<organism evidence="21 22">
    <name type="scientific">Mytilus edulis</name>
    <name type="common">Blue mussel</name>
    <dbReference type="NCBI Taxonomy" id="6550"/>
    <lineage>
        <taxon>Eukaryota</taxon>
        <taxon>Metazoa</taxon>
        <taxon>Spiralia</taxon>
        <taxon>Lophotrochozoa</taxon>
        <taxon>Mollusca</taxon>
        <taxon>Bivalvia</taxon>
        <taxon>Autobranchia</taxon>
        <taxon>Pteriomorphia</taxon>
        <taxon>Mytilida</taxon>
        <taxon>Mytiloidea</taxon>
        <taxon>Mytilidae</taxon>
        <taxon>Mytilinae</taxon>
        <taxon>Mytilus</taxon>
    </lineage>
</organism>
<feature type="transmembrane region" description="Helical" evidence="18">
    <location>
        <begin position="497"/>
        <end position="517"/>
    </location>
</feature>
<evidence type="ECO:0000256" key="16">
    <source>
        <dbReference type="PIRSR" id="PIRSR601508-2"/>
    </source>
</evidence>
<sequence length="853" mass="96912">MINGQDSSKRRKIGAIFDHRSRHLAKTFELEVGRLSTMDKDITLEQIHEIVDCRDSYYVTNAICDLLEQNVYGILGAFHSCALSTIQSYTDTFKVPFISLSMPQQSLSSDPYQLYIRPSYITGLLDVVQLKEWNKIFYIYETDDGLVRLQQLFQDINKREMSIDIDVKRVVSVSHCHQELRSVYNTNTKDDLRVFLDLTTEQSEELISLVKKDPDVSNTRFHFLIIDLGMTDMNETVLSAGLNVSGFSLPETKGWESHPTRTETFGDDLVKDAVKVFHRALKQIEQVTPIHRVDEMMKCRDNERRITFSPGKKVLNQIRKEEYNGNSGKIKFKNNGWRKDFVLPLYETRMDMGIAKVGSFNPPNRLNLHKPDLEEPYVMHNELGQQTNAMCGRENFTGYIIDLIDAVAAHMQIKYKLCIAKDEQYGKELENGTWNGVIGELVRGEADIAFGAMTISSERERVVDFTKPFMSLGISIMIKKPANKKAHTFSFMDPLSYEIWMCILFAYVGVSVVLFLVSRFSPTEWHIEDNSTIKNAFTISNSLWYSLGAFMQQGCDISPKSVSGRIVGSVWWFFTLIIISSYTANLAAFLTVERMNTPIDSAEDLAKQTRIQYGVYEGGTTYNFFKKSKVAIYERMWAYMSSAQDVFAKTTREGVKRVRDENGKYAYLIESSTNEYINTRKPCDTMKVGSNLDSKGYGIATPIGSNLRDRLTLAVLNLRERGRLQSLKKKWWDERSECGDDATVLDGSNAELKLNNVAGIFYILIGGLGLSVIIAGFEFLYRSIAESRKSQKTFGTIVRQKARLSFRGSIDSTNPEASTPLKSSGSFGTYKYNGPTQLPGFDPYVDTNTHTEV</sequence>
<keyword evidence="6" id="KW-0770">Synapse</keyword>
<evidence type="ECO:0000256" key="9">
    <source>
        <dbReference type="ARBA" id="ARBA00023170"/>
    </source>
</evidence>
<comment type="caution">
    <text evidence="21">The sequence shown here is derived from an EMBL/GenBank/DDBJ whole genome shotgun (WGS) entry which is preliminary data.</text>
</comment>
<keyword evidence="9 21" id="KW-0675">Receptor</keyword>
<keyword evidence="22" id="KW-1185">Reference proteome</keyword>
<gene>
    <name evidence="21" type="ORF">MEDL_50651</name>
</gene>
<dbReference type="InterPro" id="IPR019594">
    <property type="entry name" value="Glu/Gly-bd"/>
</dbReference>
<dbReference type="Proteomes" id="UP000683360">
    <property type="component" value="Unassembled WGS sequence"/>
</dbReference>
<evidence type="ECO:0000256" key="3">
    <source>
        <dbReference type="ARBA" id="ARBA00022692"/>
    </source>
</evidence>
<keyword evidence="12" id="KW-1071">Ligand-gated ion channel</keyword>
<dbReference type="Pfam" id="PF00060">
    <property type="entry name" value="Lig_chan"/>
    <property type="match status" value="1"/>
</dbReference>
<feature type="binding site" evidence="15">
    <location>
        <position position="670"/>
    </location>
    <ligand>
        <name>L-glutamate</name>
        <dbReference type="ChEBI" id="CHEBI:29985"/>
    </ligand>
</feature>
<feature type="binding site" evidence="15">
    <location>
        <position position="621"/>
    </location>
    <ligand>
        <name>L-glutamate</name>
        <dbReference type="ChEBI" id="CHEBI:29985"/>
    </ligand>
</feature>
<feature type="domain" description="Ionotropic glutamate receptor L-glutamate and glycine-binding" evidence="20">
    <location>
        <begin position="376"/>
        <end position="443"/>
    </location>
</feature>
<evidence type="ECO:0000256" key="11">
    <source>
        <dbReference type="ARBA" id="ARBA00023257"/>
    </source>
</evidence>
<dbReference type="InterPro" id="IPR028082">
    <property type="entry name" value="Peripla_BP_I"/>
</dbReference>
<keyword evidence="2" id="KW-1003">Cell membrane</keyword>